<evidence type="ECO:0000256" key="5">
    <source>
        <dbReference type="PROSITE-ProRule" id="PRU01091"/>
    </source>
</evidence>
<dbReference type="RefSeq" id="WP_153024670.1">
    <property type="nucleotide sequence ID" value="NZ_WIAO01000007.1"/>
</dbReference>
<protein>
    <recommendedName>
        <fullName evidence="6">OmpR/PhoB-type domain-containing protein</fullName>
    </recommendedName>
</protein>
<evidence type="ECO:0000259" key="6">
    <source>
        <dbReference type="PROSITE" id="PS51755"/>
    </source>
</evidence>
<dbReference type="Proteomes" id="UP000477750">
    <property type="component" value="Unassembled WGS sequence"/>
</dbReference>
<feature type="DNA-binding region" description="OmpR/PhoB-type" evidence="5">
    <location>
        <begin position="1"/>
        <end position="98"/>
    </location>
</feature>
<dbReference type="InterPro" id="IPR036388">
    <property type="entry name" value="WH-like_DNA-bd_sf"/>
</dbReference>
<dbReference type="Gene3D" id="1.25.40.10">
    <property type="entry name" value="Tetratricopeptide repeat domain"/>
    <property type="match status" value="1"/>
</dbReference>
<dbReference type="GO" id="GO:0003677">
    <property type="term" value="F:DNA binding"/>
    <property type="evidence" value="ECO:0007669"/>
    <property type="project" value="UniProtKB-UniRule"/>
</dbReference>
<dbReference type="SUPFAM" id="SSF46894">
    <property type="entry name" value="C-terminal effector domain of the bipartite response regulators"/>
    <property type="match status" value="1"/>
</dbReference>
<dbReference type="InterPro" id="IPR005158">
    <property type="entry name" value="BTAD"/>
</dbReference>
<dbReference type="PANTHER" id="PTHR35807:SF1">
    <property type="entry name" value="TRANSCRIPTIONAL REGULATOR REDD"/>
    <property type="match status" value="1"/>
</dbReference>
<reference evidence="7 8" key="1">
    <citation type="submission" date="2019-10" db="EMBL/GenBank/DDBJ databases">
        <title>Glycomyces albidus sp. nov., a novel actinomycete isolated from rhizosphere soil of wheat (Triticum aestivum L.).</title>
        <authorList>
            <person name="Qian L."/>
        </authorList>
    </citation>
    <scope>NUCLEOTIDE SEQUENCE [LARGE SCALE GENOMIC DNA]</scope>
    <source>
        <strain evidence="7 8">NEAU-7082</strain>
    </source>
</reference>
<proteinExistence type="inferred from homology"/>
<dbReference type="InterPro" id="IPR011990">
    <property type="entry name" value="TPR-like_helical_dom_sf"/>
</dbReference>
<feature type="domain" description="OmpR/PhoB-type" evidence="6">
    <location>
        <begin position="1"/>
        <end position="98"/>
    </location>
</feature>
<dbReference type="Pfam" id="PF00486">
    <property type="entry name" value="Trans_reg_C"/>
    <property type="match status" value="1"/>
</dbReference>
<dbReference type="PANTHER" id="PTHR35807">
    <property type="entry name" value="TRANSCRIPTIONAL REGULATOR REDD-RELATED"/>
    <property type="match status" value="1"/>
</dbReference>
<comment type="similarity">
    <text evidence="1">Belongs to the AfsR/DnrI/RedD regulatory family.</text>
</comment>
<dbReference type="CDD" id="cd15831">
    <property type="entry name" value="BTAD"/>
    <property type="match status" value="1"/>
</dbReference>
<accession>A0A6L5G7G2</accession>
<dbReference type="GO" id="GO:0000160">
    <property type="term" value="P:phosphorelay signal transduction system"/>
    <property type="evidence" value="ECO:0007669"/>
    <property type="project" value="InterPro"/>
</dbReference>
<dbReference type="SMART" id="SM00862">
    <property type="entry name" value="Trans_reg_C"/>
    <property type="match status" value="1"/>
</dbReference>
<evidence type="ECO:0000256" key="4">
    <source>
        <dbReference type="ARBA" id="ARBA00023163"/>
    </source>
</evidence>
<gene>
    <name evidence="7" type="ORF">GFD30_07980</name>
</gene>
<keyword evidence="3 5" id="KW-0238">DNA-binding</keyword>
<dbReference type="SMART" id="SM01043">
    <property type="entry name" value="BTAD"/>
    <property type="match status" value="1"/>
</dbReference>
<keyword evidence="2" id="KW-0805">Transcription regulation</keyword>
<keyword evidence="8" id="KW-1185">Reference proteome</keyword>
<dbReference type="InterPro" id="IPR051677">
    <property type="entry name" value="AfsR-DnrI-RedD_regulator"/>
</dbReference>
<evidence type="ECO:0000256" key="3">
    <source>
        <dbReference type="ARBA" id="ARBA00023125"/>
    </source>
</evidence>
<dbReference type="AlphaFoldDB" id="A0A6L5G7G2"/>
<dbReference type="EMBL" id="WIAO01000007">
    <property type="protein sequence ID" value="MQM25508.1"/>
    <property type="molecule type" value="Genomic_DNA"/>
</dbReference>
<name>A0A6L5G7G2_9ACTN</name>
<evidence type="ECO:0000256" key="2">
    <source>
        <dbReference type="ARBA" id="ARBA00023015"/>
    </source>
</evidence>
<dbReference type="Gene3D" id="1.10.10.10">
    <property type="entry name" value="Winged helix-like DNA-binding domain superfamily/Winged helix DNA-binding domain"/>
    <property type="match status" value="1"/>
</dbReference>
<dbReference type="Pfam" id="PF03704">
    <property type="entry name" value="BTAD"/>
    <property type="match status" value="1"/>
</dbReference>
<dbReference type="InterPro" id="IPR016032">
    <property type="entry name" value="Sig_transdc_resp-reg_C-effctor"/>
</dbReference>
<dbReference type="InterPro" id="IPR001867">
    <property type="entry name" value="OmpR/PhoB-type_DNA-bd"/>
</dbReference>
<organism evidence="7 8">
    <name type="scientific">Glycomyces albidus</name>
    <dbReference type="NCBI Taxonomy" id="2656774"/>
    <lineage>
        <taxon>Bacteria</taxon>
        <taxon>Bacillati</taxon>
        <taxon>Actinomycetota</taxon>
        <taxon>Actinomycetes</taxon>
        <taxon>Glycomycetales</taxon>
        <taxon>Glycomycetaceae</taxon>
        <taxon>Glycomyces</taxon>
    </lineage>
</organism>
<evidence type="ECO:0000313" key="7">
    <source>
        <dbReference type="EMBL" id="MQM25508.1"/>
    </source>
</evidence>
<dbReference type="SUPFAM" id="SSF48452">
    <property type="entry name" value="TPR-like"/>
    <property type="match status" value="1"/>
</dbReference>
<comment type="caution">
    <text evidence="7">The sequence shown here is derived from an EMBL/GenBank/DDBJ whole genome shotgun (WGS) entry which is preliminary data.</text>
</comment>
<sequence>MRTPETAVRLFGAIGMTRDGEQIHLGPARERECFGILVIRRGSPVLVDQLIADLWGDGAPASAVNVVHTYISRLRRRTGSTEEHGLLRSLRPGYSIDPAAITLDTEAFESDRRTGMAALWAGRLDQAAEALDRALEHWSGSEALHGATGPLATQERRRLDELRLDALETSLALQLRTGTGGDTLADLSTLVRRHPFRERLWILLMLGLAREDRRGEALVAYHDLRSLLKEDLGIGPSQRAQELFSDLLADRPSDELWTEHLTLTAQPR</sequence>
<dbReference type="PROSITE" id="PS51755">
    <property type="entry name" value="OMPR_PHOB"/>
    <property type="match status" value="1"/>
</dbReference>
<evidence type="ECO:0000313" key="8">
    <source>
        <dbReference type="Proteomes" id="UP000477750"/>
    </source>
</evidence>
<dbReference type="GO" id="GO:0006355">
    <property type="term" value="P:regulation of DNA-templated transcription"/>
    <property type="evidence" value="ECO:0007669"/>
    <property type="project" value="InterPro"/>
</dbReference>
<evidence type="ECO:0000256" key="1">
    <source>
        <dbReference type="ARBA" id="ARBA00005820"/>
    </source>
</evidence>
<keyword evidence="4" id="KW-0804">Transcription</keyword>